<dbReference type="PANTHER" id="PTHR43433:SF5">
    <property type="entry name" value="AB HYDROLASE-1 DOMAIN-CONTAINING PROTEIN"/>
    <property type="match status" value="1"/>
</dbReference>
<dbReference type="Pfam" id="PF12697">
    <property type="entry name" value="Abhydrolase_6"/>
    <property type="match status" value="1"/>
</dbReference>
<protein>
    <submittedName>
        <fullName evidence="2">Alpha/beta hydrolase</fullName>
    </submittedName>
</protein>
<dbReference type="InterPro" id="IPR029058">
    <property type="entry name" value="AB_hydrolase_fold"/>
</dbReference>
<feature type="domain" description="AB hydrolase-1" evidence="1">
    <location>
        <begin position="37"/>
        <end position="271"/>
    </location>
</feature>
<evidence type="ECO:0000259" key="1">
    <source>
        <dbReference type="Pfam" id="PF12697"/>
    </source>
</evidence>
<dbReference type="PRINTS" id="PR00111">
    <property type="entry name" value="ABHYDROLASE"/>
</dbReference>
<comment type="caution">
    <text evidence="2">The sequence shown here is derived from an EMBL/GenBank/DDBJ whole genome shotgun (WGS) entry which is preliminary data.</text>
</comment>
<name>A0A8J4E5J0_9ACTN</name>
<evidence type="ECO:0000313" key="3">
    <source>
        <dbReference type="Proteomes" id="UP000612585"/>
    </source>
</evidence>
<dbReference type="SUPFAM" id="SSF53474">
    <property type="entry name" value="alpha/beta-Hydrolases"/>
    <property type="match status" value="1"/>
</dbReference>
<dbReference type="AlphaFoldDB" id="A0A8J4E5J0"/>
<dbReference type="PANTHER" id="PTHR43433">
    <property type="entry name" value="HYDROLASE, ALPHA/BETA FOLD FAMILY PROTEIN"/>
    <property type="match status" value="1"/>
</dbReference>
<gene>
    <name evidence="2" type="ORF">Vau01_096700</name>
</gene>
<proteinExistence type="predicted"/>
<keyword evidence="2" id="KW-0378">Hydrolase</keyword>
<reference evidence="2" key="1">
    <citation type="submission" date="2021-01" db="EMBL/GenBank/DDBJ databases">
        <title>Whole genome shotgun sequence of Virgisporangium aurantiacum NBRC 16421.</title>
        <authorList>
            <person name="Komaki H."/>
            <person name="Tamura T."/>
        </authorList>
    </citation>
    <scope>NUCLEOTIDE SEQUENCE</scope>
    <source>
        <strain evidence="2">NBRC 16421</strain>
    </source>
</reference>
<dbReference type="GO" id="GO:0046503">
    <property type="term" value="P:glycerolipid catabolic process"/>
    <property type="evidence" value="ECO:0007669"/>
    <property type="project" value="TreeGrafter"/>
</dbReference>
<dbReference type="RefSeq" id="WP_204007611.1">
    <property type="nucleotide sequence ID" value="NZ_BOPG01000075.1"/>
</dbReference>
<dbReference type="Gene3D" id="3.40.50.1820">
    <property type="entry name" value="alpha/beta hydrolase"/>
    <property type="match status" value="1"/>
</dbReference>
<dbReference type="InterPro" id="IPR050471">
    <property type="entry name" value="AB_hydrolase"/>
</dbReference>
<dbReference type="EMBL" id="BOPG01000075">
    <property type="protein sequence ID" value="GIJ62154.1"/>
    <property type="molecule type" value="Genomic_DNA"/>
</dbReference>
<organism evidence="2 3">
    <name type="scientific">Virgisporangium aurantiacum</name>
    <dbReference type="NCBI Taxonomy" id="175570"/>
    <lineage>
        <taxon>Bacteria</taxon>
        <taxon>Bacillati</taxon>
        <taxon>Actinomycetota</taxon>
        <taxon>Actinomycetes</taxon>
        <taxon>Micromonosporales</taxon>
        <taxon>Micromonosporaceae</taxon>
        <taxon>Virgisporangium</taxon>
    </lineage>
</organism>
<dbReference type="Proteomes" id="UP000612585">
    <property type="component" value="Unassembled WGS sequence"/>
</dbReference>
<accession>A0A8J4E5J0</accession>
<keyword evidence="3" id="KW-1185">Reference proteome</keyword>
<sequence>MGETVDATGAGGGWVEQVTAPDGISLHAEGGGDGPPVVMVHGLGYASWAAEPIRPILSREHTFVTYDNRGSGRSDKPDGPYSIRLLAEDAVAVIERLCGQSHLIGYSMGGYIALTVALRRPDLVSSLVLIATSGGGGHATDVPEQTRRAWDAASGLPPGPFARETMPLSFRPGWTDERPQDFEDILRRRLAFPTPPAAWRAQYGACADYLGSGVHVERVSAPTLIIHGTADRVVPLPNAFALVGAIPDARLCVLTGAGHLTWFEQPDRVADLISEFYRSLRRTTTAVTRP</sequence>
<dbReference type="GO" id="GO:0004806">
    <property type="term" value="F:triacylglycerol lipase activity"/>
    <property type="evidence" value="ECO:0007669"/>
    <property type="project" value="TreeGrafter"/>
</dbReference>
<dbReference type="InterPro" id="IPR000073">
    <property type="entry name" value="AB_hydrolase_1"/>
</dbReference>
<evidence type="ECO:0000313" key="2">
    <source>
        <dbReference type="EMBL" id="GIJ62154.1"/>
    </source>
</evidence>